<organism evidence="1 2">
    <name type="scientific">Cannabis sativa</name>
    <name type="common">Hemp</name>
    <name type="synonym">Marijuana</name>
    <dbReference type="NCBI Taxonomy" id="3483"/>
    <lineage>
        <taxon>Eukaryota</taxon>
        <taxon>Viridiplantae</taxon>
        <taxon>Streptophyta</taxon>
        <taxon>Embryophyta</taxon>
        <taxon>Tracheophyta</taxon>
        <taxon>Spermatophyta</taxon>
        <taxon>Magnoliopsida</taxon>
        <taxon>eudicotyledons</taxon>
        <taxon>Gunneridae</taxon>
        <taxon>Pentapetalae</taxon>
        <taxon>rosids</taxon>
        <taxon>fabids</taxon>
        <taxon>Rosales</taxon>
        <taxon>Cannabaceae</taxon>
        <taxon>Cannabis</taxon>
    </lineage>
</organism>
<evidence type="ECO:0000313" key="1">
    <source>
        <dbReference type="EnsemblPlants" id="cds.evm.model.08.1875"/>
    </source>
</evidence>
<proteinExistence type="predicted"/>
<reference evidence="1" key="1">
    <citation type="submission" date="2018-11" db="EMBL/GenBank/DDBJ databases">
        <authorList>
            <person name="Grassa J C."/>
        </authorList>
    </citation>
    <scope>NUCLEOTIDE SEQUENCE [LARGE SCALE GENOMIC DNA]</scope>
</reference>
<keyword evidence="2" id="KW-1185">Reference proteome</keyword>
<dbReference type="Proteomes" id="UP000596661">
    <property type="component" value="Chromosome 8"/>
</dbReference>
<dbReference type="EnsemblPlants" id="evm.model.08.1875">
    <property type="protein sequence ID" value="cds.evm.model.08.1875"/>
    <property type="gene ID" value="evm.TU.08.1875"/>
</dbReference>
<protein>
    <submittedName>
        <fullName evidence="1">Uncharacterized protein</fullName>
    </submittedName>
</protein>
<dbReference type="AlphaFoldDB" id="A0A803QA28"/>
<dbReference type="Gramene" id="evm.model.08.1875">
    <property type="protein sequence ID" value="cds.evm.model.08.1875"/>
    <property type="gene ID" value="evm.TU.08.1875"/>
</dbReference>
<accession>A0A803QA28</accession>
<evidence type="ECO:0000313" key="2">
    <source>
        <dbReference type="Proteomes" id="UP000596661"/>
    </source>
</evidence>
<sequence length="135" mass="15449">MEASSTQTRIRASRLNNAQVQNNQQFLDSANVLTKFLIAKDERTNNINLDFEDWEQQDNLLVSWLLSSMLEKTTNQNDRFHSQSAQDHIEAIFNGLPSEYDVFVTSVTTRKDAYTVAEIETLLMGQSVCIDKKES</sequence>
<reference evidence="1" key="2">
    <citation type="submission" date="2021-03" db="UniProtKB">
        <authorList>
            <consortium name="EnsemblPlants"/>
        </authorList>
    </citation>
    <scope>IDENTIFICATION</scope>
</reference>
<name>A0A803QA28_CANSA</name>
<dbReference type="EMBL" id="UZAU01000717">
    <property type="status" value="NOT_ANNOTATED_CDS"/>
    <property type="molecule type" value="Genomic_DNA"/>
</dbReference>